<reference evidence="2 3" key="1">
    <citation type="submission" date="2018-11" db="EMBL/GenBank/DDBJ databases">
        <title>Sequencing the genomes of 1000 actinobacteria strains.</title>
        <authorList>
            <person name="Klenk H.-P."/>
        </authorList>
    </citation>
    <scope>NUCLEOTIDE SEQUENCE [LARGE SCALE GENOMIC DNA]</scope>
    <source>
        <strain evidence="2 3">DSM 13521</strain>
    </source>
</reference>
<dbReference type="EMBL" id="RKHQ01000002">
    <property type="protein sequence ID" value="ROR93801.1"/>
    <property type="molecule type" value="Genomic_DNA"/>
</dbReference>
<name>A0A3N2D229_9MICO</name>
<protein>
    <submittedName>
        <fullName evidence="2">Uncharacterized protein</fullName>
    </submittedName>
</protein>
<evidence type="ECO:0000313" key="2">
    <source>
        <dbReference type="EMBL" id="ROR93801.1"/>
    </source>
</evidence>
<evidence type="ECO:0000256" key="1">
    <source>
        <dbReference type="SAM" id="MobiDB-lite"/>
    </source>
</evidence>
<sequence length="556" mass="62460">MTDELIRWPTGSGVPSESRVPSVAPGENAGGTVGLIHLESHFTDEGAGPLRAATYRRLRRHWQFINELQYFEIQHQKRYGINVYGTERAEPNYVGACSLYSPATAVNSLRHDGGGPEPGIKDEDGNWDLRPHAARIERVDLEVLRAWHGLLEDDTTPVEQTRMVYTVNRAASSVLTKLARAPRLGTIGFRFSPGWHETNDRTRGYFDVDWGVPESWDQVILQGPHLYVGNPFYKAPNKSMKNHLDWTPVDLEALPADAIPTTSYKPAGDEYEYDCAYTDWGTEENPDPARDHYRIAWRRMAANTGERTLVATLIPPGSAHTHLIYSASAGSHRASMTTVALAFASTLLADFVVRSAPKNDILYSTLERLPYSPNAKLRSELLIRAARIGFVSKEWDRARVAVHEELSGTFTSPWAGGLDYAGRPELEVDTSAWTWAFPLRRASDRRQALIEIDALVALALGVTADEWCTIYRTQFPVLYGYDRNTYYYDANGRLVPTSVLQAWRKKGNAITGSERTHVHPGSGVSYTYEPPFITLDREADFRESYHRFAQLIVDVD</sequence>
<evidence type="ECO:0000313" key="3">
    <source>
        <dbReference type="Proteomes" id="UP000275356"/>
    </source>
</evidence>
<feature type="region of interest" description="Disordered" evidence="1">
    <location>
        <begin position="1"/>
        <end position="24"/>
    </location>
</feature>
<keyword evidence="3" id="KW-1185">Reference proteome</keyword>
<accession>A0A3N2D229</accession>
<dbReference type="Proteomes" id="UP000275356">
    <property type="component" value="Unassembled WGS sequence"/>
</dbReference>
<organism evidence="2 3">
    <name type="scientific">Salana multivorans</name>
    <dbReference type="NCBI Taxonomy" id="120377"/>
    <lineage>
        <taxon>Bacteria</taxon>
        <taxon>Bacillati</taxon>
        <taxon>Actinomycetota</taxon>
        <taxon>Actinomycetes</taxon>
        <taxon>Micrococcales</taxon>
        <taxon>Beutenbergiaceae</taxon>
        <taxon>Salana</taxon>
    </lineage>
</organism>
<dbReference type="AlphaFoldDB" id="A0A3N2D229"/>
<comment type="caution">
    <text evidence="2">The sequence shown here is derived from an EMBL/GenBank/DDBJ whole genome shotgun (WGS) entry which is preliminary data.</text>
</comment>
<proteinExistence type="predicted"/>
<gene>
    <name evidence="2" type="ORF">EDD28_3228</name>
</gene>